<proteinExistence type="predicted"/>
<dbReference type="OrthoDB" id="10017054at2759"/>
<evidence type="ECO:0000256" key="1">
    <source>
        <dbReference type="SAM" id="MobiDB-lite"/>
    </source>
</evidence>
<protein>
    <submittedName>
        <fullName evidence="2 4">Uncharacterized protein</fullName>
    </submittedName>
</protein>
<accession>A0A183S9L2</accession>
<feature type="compositionally biased region" description="Polar residues" evidence="1">
    <location>
        <begin position="166"/>
        <end position="182"/>
    </location>
</feature>
<sequence>MVQLQQKQSGHLKTTTMQDLGRLERFCFAKSPRNYLIGELESGTNRSASYCSQTCGNLRRCLSLAEQQKTTYDYLSRPLAAPFSMGVIPEDPSASNVFETPMVAPPLNFSLPLQPTTPLGSNSLPYLPRSPTLQRTSSGNCQQWPKPNPASFSFLSLNALPAPIMDSSQQSAADRLSRSASKLPTPLEGAPDTCSQPHSDDRQVVDKEVTLGRVDRLARSGRDSGFIDTGPPIFSQMDCSMYSISRNPCQMSSPVQVQLQQSKSPTLDRCQTGGIRGTLRKLPCPYEAADYQHILSTCSPAFLNSSGGVWWTTGYSEVPNRFLVGEKIRGNANVNSVDPPVKIIGEVDLVQVNQTT</sequence>
<gene>
    <name evidence="2" type="ORF">SSLN_LOCUS910</name>
</gene>
<keyword evidence="3" id="KW-1185">Reference proteome</keyword>
<dbReference type="AlphaFoldDB" id="A0A183S9L2"/>
<feature type="region of interest" description="Disordered" evidence="1">
    <location>
        <begin position="166"/>
        <end position="202"/>
    </location>
</feature>
<name>A0A183S9L2_SCHSO</name>
<dbReference type="Proteomes" id="UP000275846">
    <property type="component" value="Unassembled WGS sequence"/>
</dbReference>
<evidence type="ECO:0000313" key="2">
    <source>
        <dbReference type="EMBL" id="VDL86466.1"/>
    </source>
</evidence>
<reference evidence="4" key="1">
    <citation type="submission" date="2016-06" db="UniProtKB">
        <authorList>
            <consortium name="WormBaseParasite"/>
        </authorList>
    </citation>
    <scope>IDENTIFICATION</scope>
</reference>
<evidence type="ECO:0000313" key="4">
    <source>
        <dbReference type="WBParaSite" id="SSLN_0000094801-mRNA-1"/>
    </source>
</evidence>
<organism evidence="4">
    <name type="scientific">Schistocephalus solidus</name>
    <name type="common">Tapeworm</name>
    <dbReference type="NCBI Taxonomy" id="70667"/>
    <lineage>
        <taxon>Eukaryota</taxon>
        <taxon>Metazoa</taxon>
        <taxon>Spiralia</taxon>
        <taxon>Lophotrochozoa</taxon>
        <taxon>Platyhelminthes</taxon>
        <taxon>Cestoda</taxon>
        <taxon>Eucestoda</taxon>
        <taxon>Diphyllobothriidea</taxon>
        <taxon>Diphyllobothriidae</taxon>
        <taxon>Schistocephalus</taxon>
    </lineage>
</organism>
<dbReference type="WBParaSite" id="SSLN_0000094801-mRNA-1">
    <property type="protein sequence ID" value="SSLN_0000094801-mRNA-1"/>
    <property type="gene ID" value="SSLN_0000094801"/>
</dbReference>
<evidence type="ECO:0000313" key="3">
    <source>
        <dbReference type="Proteomes" id="UP000275846"/>
    </source>
</evidence>
<dbReference type="EMBL" id="UYSU01001000">
    <property type="protein sequence ID" value="VDL86466.1"/>
    <property type="molecule type" value="Genomic_DNA"/>
</dbReference>
<reference evidence="2 3" key="2">
    <citation type="submission" date="2018-11" db="EMBL/GenBank/DDBJ databases">
        <authorList>
            <consortium name="Pathogen Informatics"/>
        </authorList>
    </citation>
    <scope>NUCLEOTIDE SEQUENCE [LARGE SCALE GENOMIC DNA]</scope>
    <source>
        <strain evidence="2 3">NST_G2</strain>
    </source>
</reference>